<evidence type="ECO:0000256" key="7">
    <source>
        <dbReference type="SAM" id="Phobius"/>
    </source>
</evidence>
<comment type="subcellular location">
    <subcellularLocation>
        <location evidence="1">Cell membrane</location>
        <topology evidence="1">Single-pass membrane protein</topology>
    </subcellularLocation>
</comment>
<dbReference type="Pfam" id="PF04024">
    <property type="entry name" value="PspC"/>
    <property type="match status" value="1"/>
</dbReference>
<dbReference type="PANTHER" id="PTHR33885">
    <property type="entry name" value="PHAGE SHOCK PROTEIN C"/>
    <property type="match status" value="1"/>
</dbReference>
<organism evidence="9 10">
    <name type="scientific">Streptomyces beihaiensis</name>
    <dbReference type="NCBI Taxonomy" id="2984495"/>
    <lineage>
        <taxon>Bacteria</taxon>
        <taxon>Bacillati</taxon>
        <taxon>Actinomycetota</taxon>
        <taxon>Actinomycetes</taxon>
        <taxon>Kitasatosporales</taxon>
        <taxon>Streptomycetaceae</taxon>
        <taxon>Streptomyces</taxon>
    </lineage>
</organism>
<evidence type="ECO:0000256" key="3">
    <source>
        <dbReference type="ARBA" id="ARBA00022692"/>
    </source>
</evidence>
<feature type="compositionally biased region" description="Low complexity" evidence="6">
    <location>
        <begin position="207"/>
        <end position="222"/>
    </location>
</feature>
<feature type="transmembrane region" description="Helical" evidence="7">
    <location>
        <begin position="54"/>
        <end position="81"/>
    </location>
</feature>
<dbReference type="Proteomes" id="UP001163064">
    <property type="component" value="Unassembled WGS sequence"/>
</dbReference>
<evidence type="ECO:0000256" key="5">
    <source>
        <dbReference type="ARBA" id="ARBA00023136"/>
    </source>
</evidence>
<protein>
    <submittedName>
        <fullName evidence="9">PspC domain-containing protein</fullName>
    </submittedName>
</protein>
<evidence type="ECO:0000256" key="6">
    <source>
        <dbReference type="SAM" id="MobiDB-lite"/>
    </source>
</evidence>
<feature type="transmembrane region" description="Helical" evidence="7">
    <location>
        <begin position="287"/>
        <end position="307"/>
    </location>
</feature>
<evidence type="ECO:0000259" key="8">
    <source>
        <dbReference type="Pfam" id="PF04024"/>
    </source>
</evidence>
<name>A0ABT3TMW8_9ACTN</name>
<keyword evidence="4 7" id="KW-1133">Transmembrane helix</keyword>
<gene>
    <name evidence="9" type="ORF">OFY01_01065</name>
</gene>
<feature type="region of interest" description="Disordered" evidence="6">
    <location>
        <begin position="153"/>
        <end position="175"/>
    </location>
</feature>
<dbReference type="InterPro" id="IPR007168">
    <property type="entry name" value="Phageshock_PspC_N"/>
</dbReference>
<feature type="region of interest" description="Disordered" evidence="6">
    <location>
        <begin position="207"/>
        <end position="228"/>
    </location>
</feature>
<sequence length="438" mass="44962">MTQGPNDSTESTPTDSASADAPAGPLRTFRRDRRHKTLGGVCAGLGRHCDMDPVIFRIGLSVLAVTGGVGLIFYGFAWLFVPYEGEDENEFRKVLTGRVEGPGLAAIVTALAGCGLFLSMLGNGGVLSFAAVLSLLLAGAGYWSQQRRTAVPDPIASQAAADAPPEAQAPPVAQAPSWWRDPIVKDGTRVGGTGYLWGPPDAENPYAAPSAAAPRRAPGSRPARPPGTRGIGGLTFLAALVAGALGTVLTWHDRTLGHSLETGLACALGVFGLGIAVSAFRGRTGGGSIVLALLTAALLTASAALPADITTEWTHTTWAPTSGKELRPRYEVGSGVGTLDLSKVDAAKGETLTTRVEVGAGRARVVLPPGATGDTVRLHVEVGVGDVQLPGDTSHDVDVRPGQDKRITLAPPAGTKPAGVIELHVEVGVGQAEVDRAA</sequence>
<feature type="transmembrane region" description="Helical" evidence="7">
    <location>
        <begin position="231"/>
        <end position="250"/>
    </location>
</feature>
<dbReference type="RefSeq" id="WP_266595353.1">
    <property type="nucleotide sequence ID" value="NZ_JAPHNL010000002.1"/>
</dbReference>
<keyword evidence="10" id="KW-1185">Reference proteome</keyword>
<feature type="domain" description="Phage shock protein PspC N-terminal" evidence="8">
    <location>
        <begin position="28"/>
        <end position="84"/>
    </location>
</feature>
<feature type="compositionally biased region" description="Polar residues" evidence="6">
    <location>
        <begin position="1"/>
        <end position="17"/>
    </location>
</feature>
<keyword evidence="3 7" id="KW-0812">Transmembrane</keyword>
<keyword evidence="5 7" id="KW-0472">Membrane</keyword>
<evidence type="ECO:0000256" key="1">
    <source>
        <dbReference type="ARBA" id="ARBA00004162"/>
    </source>
</evidence>
<reference evidence="9" key="1">
    <citation type="submission" date="2022-10" db="EMBL/GenBank/DDBJ databases">
        <title>Streptomyces beihaiensis sp. nov., a chitin degrading actinobacterium, isolated from shrimp pond soil.</title>
        <authorList>
            <person name="Xie J."/>
            <person name="Shen N."/>
        </authorList>
    </citation>
    <scope>NUCLEOTIDE SEQUENCE</scope>
    <source>
        <strain evidence="9">GXMU-J5</strain>
    </source>
</reference>
<accession>A0ABT3TMW8</accession>
<dbReference type="InterPro" id="IPR052027">
    <property type="entry name" value="PspC"/>
</dbReference>
<evidence type="ECO:0000256" key="4">
    <source>
        <dbReference type="ARBA" id="ARBA00022989"/>
    </source>
</evidence>
<feature type="transmembrane region" description="Helical" evidence="7">
    <location>
        <begin position="126"/>
        <end position="143"/>
    </location>
</feature>
<proteinExistence type="predicted"/>
<evidence type="ECO:0000256" key="2">
    <source>
        <dbReference type="ARBA" id="ARBA00022475"/>
    </source>
</evidence>
<comment type="caution">
    <text evidence="9">The sequence shown here is derived from an EMBL/GenBank/DDBJ whole genome shotgun (WGS) entry which is preliminary data.</text>
</comment>
<evidence type="ECO:0000313" key="9">
    <source>
        <dbReference type="EMBL" id="MCX3058383.1"/>
    </source>
</evidence>
<evidence type="ECO:0000313" key="10">
    <source>
        <dbReference type="Proteomes" id="UP001163064"/>
    </source>
</evidence>
<keyword evidence="2" id="KW-1003">Cell membrane</keyword>
<dbReference type="EMBL" id="JAPHNL010000002">
    <property type="protein sequence ID" value="MCX3058383.1"/>
    <property type="molecule type" value="Genomic_DNA"/>
</dbReference>
<feature type="transmembrane region" description="Helical" evidence="7">
    <location>
        <begin position="262"/>
        <end position="280"/>
    </location>
</feature>
<feature type="region of interest" description="Disordered" evidence="6">
    <location>
        <begin position="1"/>
        <end position="26"/>
    </location>
</feature>
<dbReference type="PANTHER" id="PTHR33885:SF3">
    <property type="entry name" value="PHAGE SHOCK PROTEIN C"/>
    <property type="match status" value="1"/>
</dbReference>